<name>A0A8J3YMB3_9ACTN</name>
<dbReference type="Pfam" id="PF01814">
    <property type="entry name" value="Hemerythrin"/>
    <property type="match status" value="1"/>
</dbReference>
<organism evidence="2 3">
    <name type="scientific">Virgisporangium aliadipatigenens</name>
    <dbReference type="NCBI Taxonomy" id="741659"/>
    <lineage>
        <taxon>Bacteria</taxon>
        <taxon>Bacillati</taxon>
        <taxon>Actinomycetota</taxon>
        <taxon>Actinomycetes</taxon>
        <taxon>Micromonosporales</taxon>
        <taxon>Micromonosporaceae</taxon>
        <taxon>Virgisporangium</taxon>
    </lineage>
</organism>
<protein>
    <recommendedName>
        <fullName evidence="1">Hemerythrin-like domain-containing protein</fullName>
    </recommendedName>
</protein>
<gene>
    <name evidence="2" type="ORF">Val02_32440</name>
</gene>
<accession>A0A8J3YMB3</accession>
<comment type="caution">
    <text evidence="2">The sequence shown here is derived from an EMBL/GenBank/DDBJ whole genome shotgun (WGS) entry which is preliminary data.</text>
</comment>
<sequence>MASHQRDRAVAFGLQLSQAHRELRNRITRLKADLGRRRSADSVLVTHCLAFCAALTSHHEGEDKGMFDQLLKERPDLERTVANLMEDHQLIEGILRRVAALADRAAESGDLEAVRRELDGLTAIMDSHFAYEERTISAALDAGITDTGWSERVFQLGEG</sequence>
<evidence type="ECO:0000313" key="2">
    <source>
        <dbReference type="EMBL" id="GIJ46358.1"/>
    </source>
</evidence>
<evidence type="ECO:0000313" key="3">
    <source>
        <dbReference type="Proteomes" id="UP000619260"/>
    </source>
</evidence>
<dbReference type="AlphaFoldDB" id="A0A8J3YMB3"/>
<keyword evidence="3" id="KW-1185">Reference proteome</keyword>
<dbReference type="RefSeq" id="WP_203899895.1">
    <property type="nucleotide sequence ID" value="NZ_BOPF01000010.1"/>
</dbReference>
<dbReference type="Gene3D" id="1.20.120.520">
    <property type="entry name" value="nmb1532 protein domain like"/>
    <property type="match status" value="1"/>
</dbReference>
<dbReference type="Proteomes" id="UP000619260">
    <property type="component" value="Unassembled WGS sequence"/>
</dbReference>
<evidence type="ECO:0000259" key="1">
    <source>
        <dbReference type="Pfam" id="PF01814"/>
    </source>
</evidence>
<reference evidence="2" key="1">
    <citation type="submission" date="2021-01" db="EMBL/GenBank/DDBJ databases">
        <title>Whole genome shotgun sequence of Virgisporangium aliadipatigenens NBRC 105644.</title>
        <authorList>
            <person name="Komaki H."/>
            <person name="Tamura T."/>
        </authorList>
    </citation>
    <scope>NUCLEOTIDE SEQUENCE</scope>
    <source>
        <strain evidence="2">NBRC 105644</strain>
    </source>
</reference>
<dbReference type="InterPro" id="IPR012312">
    <property type="entry name" value="Hemerythrin-like"/>
</dbReference>
<proteinExistence type="predicted"/>
<dbReference type="EMBL" id="BOPF01000010">
    <property type="protein sequence ID" value="GIJ46358.1"/>
    <property type="molecule type" value="Genomic_DNA"/>
</dbReference>
<feature type="domain" description="Hemerythrin-like" evidence="1">
    <location>
        <begin position="16"/>
        <end position="137"/>
    </location>
</feature>